<feature type="compositionally biased region" description="Low complexity" evidence="1">
    <location>
        <begin position="152"/>
        <end position="183"/>
    </location>
</feature>
<dbReference type="OrthoDB" id="2157866at2759"/>
<dbReference type="SUPFAM" id="SSF50729">
    <property type="entry name" value="PH domain-like"/>
    <property type="match status" value="1"/>
</dbReference>
<reference evidence="3 4" key="1">
    <citation type="journal article" date="2010" name="Cell">
        <title>The genome of Naegleria gruberi illuminates early eukaryotic versatility.</title>
        <authorList>
            <person name="Fritz-Laylin L.K."/>
            <person name="Prochnik S.E."/>
            <person name="Ginger M.L."/>
            <person name="Dacks J.B."/>
            <person name="Carpenter M.L."/>
            <person name="Field M.C."/>
            <person name="Kuo A."/>
            <person name="Paredez A."/>
            <person name="Chapman J."/>
            <person name="Pham J."/>
            <person name="Shu S."/>
            <person name="Neupane R."/>
            <person name="Cipriano M."/>
            <person name="Mancuso J."/>
            <person name="Tu H."/>
            <person name="Salamov A."/>
            <person name="Lindquist E."/>
            <person name="Shapiro H."/>
            <person name="Lucas S."/>
            <person name="Grigoriev I.V."/>
            <person name="Cande W.Z."/>
            <person name="Fulton C."/>
            <person name="Rokhsar D.S."/>
            <person name="Dawson S.C."/>
        </authorList>
    </citation>
    <scope>NUCLEOTIDE SEQUENCE [LARGE SCALE GENOMIC DNA]</scope>
    <source>
        <strain evidence="3 4">NEG-M</strain>
    </source>
</reference>
<feature type="region of interest" description="Disordered" evidence="1">
    <location>
        <begin position="152"/>
        <end position="194"/>
    </location>
</feature>
<dbReference type="STRING" id="5762.D2VEF5"/>
<accession>D2VEF5</accession>
<dbReference type="AlphaFoldDB" id="D2VEF5"/>
<dbReference type="InterPro" id="IPR011993">
    <property type="entry name" value="PH-like_dom_sf"/>
</dbReference>
<proteinExistence type="predicted"/>
<dbReference type="EMBL" id="GG738866">
    <property type="protein sequence ID" value="EFC44868.1"/>
    <property type="molecule type" value="Genomic_DNA"/>
</dbReference>
<feature type="domain" description="PH" evidence="2">
    <location>
        <begin position="28"/>
        <end position="150"/>
    </location>
</feature>
<dbReference type="Pfam" id="PF00169">
    <property type="entry name" value="PH"/>
    <property type="match status" value="1"/>
</dbReference>
<dbReference type="RefSeq" id="XP_002677612.1">
    <property type="nucleotide sequence ID" value="XM_002677566.1"/>
</dbReference>
<sequence>MFRIIIRLQIQVLEVSGSSYCYLIESPTCVYSGWLQKKGSKINKGWKRRFFILLSEGFLLYFKSQAEVMSDPHHPLGAVYLRPSREVFVSARNSNTENVSNNNGNSHENDLPRDNMFGFVLSVQSRRFVLATEYEDDRNDWIDKITKVAYSNQQQESQDGSDNSSSTTNSNNNNTLESPRNNSTGNNSKIVQSRRRIVGDAEKWNESLDQFEKQGLIKLVQGIKRLEKLVLPENDQLEISSIDDLYLYYNQFVNKDSEEEKTHSPYEPITPKNNITISSHPTERLNAVNEFVLQESCSTLRQLYRKLQEQLENNVEVEQLKKQVLALKSENLQLEEKTKEYTKHKKLLVNEVKNLRSKLEEKNKLENVSTTSSNETAESQKNQ</sequence>
<dbReference type="OMA" id="ACESEQD"/>
<dbReference type="SMART" id="SM00233">
    <property type="entry name" value="PH"/>
    <property type="match status" value="1"/>
</dbReference>
<evidence type="ECO:0000313" key="4">
    <source>
        <dbReference type="Proteomes" id="UP000006671"/>
    </source>
</evidence>
<dbReference type="GeneID" id="8848927"/>
<dbReference type="InParanoid" id="D2VEF5"/>
<dbReference type="Gene3D" id="2.30.29.30">
    <property type="entry name" value="Pleckstrin-homology domain (PH domain)/Phosphotyrosine-binding domain (PTB)"/>
    <property type="match status" value="1"/>
</dbReference>
<protein>
    <submittedName>
        <fullName evidence="3">Predicted protein</fullName>
    </submittedName>
</protein>
<feature type="compositionally biased region" description="Polar residues" evidence="1">
    <location>
        <begin position="366"/>
        <end position="383"/>
    </location>
</feature>
<dbReference type="InterPro" id="IPR051707">
    <property type="entry name" value="PI-Interact_SigTrans_Reg"/>
</dbReference>
<dbReference type="PANTHER" id="PTHR14336">
    <property type="entry name" value="TANDEM PH DOMAIN CONTAINING PROTEIN"/>
    <property type="match status" value="1"/>
</dbReference>
<keyword evidence="4" id="KW-1185">Reference proteome</keyword>
<dbReference type="VEuPathDB" id="AmoebaDB:NAEGRDRAFT_67260"/>
<dbReference type="PANTHER" id="PTHR14336:SF8">
    <property type="entry name" value="PROTEIN OPY1"/>
    <property type="match status" value="1"/>
</dbReference>
<feature type="region of interest" description="Disordered" evidence="1">
    <location>
        <begin position="356"/>
        <end position="383"/>
    </location>
</feature>
<evidence type="ECO:0000259" key="2">
    <source>
        <dbReference type="PROSITE" id="PS50003"/>
    </source>
</evidence>
<dbReference type="Proteomes" id="UP000006671">
    <property type="component" value="Unassembled WGS sequence"/>
</dbReference>
<evidence type="ECO:0000256" key="1">
    <source>
        <dbReference type="SAM" id="MobiDB-lite"/>
    </source>
</evidence>
<dbReference type="KEGG" id="ngr:NAEGRDRAFT_67260"/>
<dbReference type="PROSITE" id="PS50003">
    <property type="entry name" value="PH_DOMAIN"/>
    <property type="match status" value="1"/>
</dbReference>
<evidence type="ECO:0000313" key="3">
    <source>
        <dbReference type="EMBL" id="EFC44868.1"/>
    </source>
</evidence>
<feature type="compositionally biased region" description="Basic and acidic residues" evidence="1">
    <location>
        <begin position="356"/>
        <end position="365"/>
    </location>
</feature>
<dbReference type="InterPro" id="IPR001849">
    <property type="entry name" value="PH_domain"/>
</dbReference>
<organism evidence="4">
    <name type="scientific">Naegleria gruberi</name>
    <name type="common">Amoeba</name>
    <dbReference type="NCBI Taxonomy" id="5762"/>
    <lineage>
        <taxon>Eukaryota</taxon>
        <taxon>Discoba</taxon>
        <taxon>Heterolobosea</taxon>
        <taxon>Tetramitia</taxon>
        <taxon>Eutetramitia</taxon>
        <taxon>Vahlkampfiidae</taxon>
        <taxon>Naegleria</taxon>
    </lineage>
</organism>
<name>D2VEF5_NAEGR</name>
<gene>
    <name evidence="3" type="ORF">NAEGRDRAFT_67260</name>
</gene>